<reference evidence="2" key="1">
    <citation type="journal article" date="2022" name="Mol. Ecol. Resour.">
        <title>The genomes of chicory, endive, great burdock and yacon provide insights into Asteraceae palaeo-polyploidization history and plant inulin production.</title>
        <authorList>
            <person name="Fan W."/>
            <person name="Wang S."/>
            <person name="Wang H."/>
            <person name="Wang A."/>
            <person name="Jiang F."/>
            <person name="Liu H."/>
            <person name="Zhao H."/>
            <person name="Xu D."/>
            <person name="Zhang Y."/>
        </authorList>
    </citation>
    <scope>NUCLEOTIDE SEQUENCE [LARGE SCALE GENOMIC DNA]</scope>
    <source>
        <strain evidence="2">cv. Punajuju</strain>
    </source>
</reference>
<dbReference type="EMBL" id="CM042009">
    <property type="protein sequence ID" value="KAI3788239.1"/>
    <property type="molecule type" value="Genomic_DNA"/>
</dbReference>
<name>A0ACB9GXR9_CICIN</name>
<protein>
    <submittedName>
        <fullName evidence="1">Uncharacterized protein</fullName>
    </submittedName>
</protein>
<sequence length="459" mass="51781">MENSGVVVVMVPFVAQGHLNQLLHLSRLLSSYNLPIHIIGTATHNRQAKARLYGWDPTSDINIHFHEFQIPQFDSPPPNPNSTTKFPSHLIPSFRASLHLRDPFAQLVTEISPSARRVIVIHDYLMSTVVQDVVSFSNVEAYVFHSASAFTTFSFGWEEKGRPCLDDSESHMQLTKLPNFEDLIPPDFLEFVMSHYDCKKFNSGNLHDTCKVIDGKFVDLLSKEGPSGSTKQWAMGPFNPVAISDNEKLGKRHKSLEWLDKQAQDSVIYVSFGTTTSLSDEQIQELATGLENSQHKFIWVLRDADKGDVFDDEVRRVELPKGFEERLEERGLVVREWAPQLEILAHPATGGFMSHCGWNSSMESITMGVPIVAWPMHSDQPGNATLITEVLKIGLSIRDWERRDEIVTSSTIEESIQKLMASDEIRKRAAKLGEDVRRSVEEGGVTRIEIDSFISHVTR</sequence>
<evidence type="ECO:0000313" key="1">
    <source>
        <dbReference type="EMBL" id="KAI3788239.1"/>
    </source>
</evidence>
<dbReference type="Proteomes" id="UP001055811">
    <property type="component" value="Linkage Group LG01"/>
</dbReference>
<evidence type="ECO:0000313" key="2">
    <source>
        <dbReference type="Proteomes" id="UP001055811"/>
    </source>
</evidence>
<comment type="caution">
    <text evidence="1">The sequence shown here is derived from an EMBL/GenBank/DDBJ whole genome shotgun (WGS) entry which is preliminary data.</text>
</comment>
<proteinExistence type="predicted"/>
<reference evidence="1 2" key="2">
    <citation type="journal article" date="2022" name="Mol. Ecol. Resour.">
        <title>The genomes of chicory, endive, great burdock and yacon provide insights into Asteraceae paleo-polyploidization history and plant inulin production.</title>
        <authorList>
            <person name="Fan W."/>
            <person name="Wang S."/>
            <person name="Wang H."/>
            <person name="Wang A."/>
            <person name="Jiang F."/>
            <person name="Liu H."/>
            <person name="Zhao H."/>
            <person name="Xu D."/>
            <person name="Zhang Y."/>
        </authorList>
    </citation>
    <scope>NUCLEOTIDE SEQUENCE [LARGE SCALE GENOMIC DNA]</scope>
    <source>
        <strain evidence="2">cv. Punajuju</strain>
        <tissue evidence="1">Leaves</tissue>
    </source>
</reference>
<accession>A0ACB9GXR9</accession>
<organism evidence="1 2">
    <name type="scientific">Cichorium intybus</name>
    <name type="common">Chicory</name>
    <dbReference type="NCBI Taxonomy" id="13427"/>
    <lineage>
        <taxon>Eukaryota</taxon>
        <taxon>Viridiplantae</taxon>
        <taxon>Streptophyta</taxon>
        <taxon>Embryophyta</taxon>
        <taxon>Tracheophyta</taxon>
        <taxon>Spermatophyta</taxon>
        <taxon>Magnoliopsida</taxon>
        <taxon>eudicotyledons</taxon>
        <taxon>Gunneridae</taxon>
        <taxon>Pentapetalae</taxon>
        <taxon>asterids</taxon>
        <taxon>campanulids</taxon>
        <taxon>Asterales</taxon>
        <taxon>Asteraceae</taxon>
        <taxon>Cichorioideae</taxon>
        <taxon>Cichorieae</taxon>
        <taxon>Cichoriinae</taxon>
        <taxon>Cichorium</taxon>
    </lineage>
</organism>
<keyword evidence="2" id="KW-1185">Reference proteome</keyword>
<gene>
    <name evidence="1" type="ORF">L2E82_00999</name>
</gene>